<evidence type="ECO:0000313" key="1">
    <source>
        <dbReference type="EMBL" id="MET4682612.1"/>
    </source>
</evidence>
<organism evidence="1 2">
    <name type="scientific">Brevundimonas faecalis</name>
    <dbReference type="NCBI Taxonomy" id="947378"/>
    <lineage>
        <taxon>Bacteria</taxon>
        <taxon>Pseudomonadati</taxon>
        <taxon>Pseudomonadota</taxon>
        <taxon>Alphaproteobacteria</taxon>
        <taxon>Caulobacterales</taxon>
        <taxon>Caulobacteraceae</taxon>
        <taxon>Brevundimonas</taxon>
    </lineage>
</organism>
<proteinExistence type="predicted"/>
<keyword evidence="2" id="KW-1185">Reference proteome</keyword>
<protein>
    <submittedName>
        <fullName evidence="1">Uncharacterized protein</fullName>
    </submittedName>
</protein>
<accession>A0ABV2R7S0</accession>
<dbReference type="Proteomes" id="UP001549313">
    <property type="component" value="Unassembled WGS sequence"/>
</dbReference>
<dbReference type="RefSeq" id="WP_354087557.1">
    <property type="nucleotide sequence ID" value="NZ_JBEPTF010000001.1"/>
</dbReference>
<dbReference type="EMBL" id="JBEPTF010000001">
    <property type="protein sequence ID" value="MET4682612.1"/>
    <property type="molecule type" value="Genomic_DNA"/>
</dbReference>
<name>A0ABV2R7S0_9CAUL</name>
<evidence type="ECO:0000313" key="2">
    <source>
        <dbReference type="Proteomes" id="UP001549313"/>
    </source>
</evidence>
<sequence>MHIVQRAFEIADSDRACLKVSDILQALFQEGYGTGGRVHFEGNAIRTQLRTRIEKRIAAEKAASAI</sequence>
<comment type="caution">
    <text evidence="1">The sequence shown here is derived from an EMBL/GenBank/DDBJ whole genome shotgun (WGS) entry which is preliminary data.</text>
</comment>
<reference evidence="1 2" key="1">
    <citation type="submission" date="2024-06" db="EMBL/GenBank/DDBJ databases">
        <title>Sorghum-associated microbial communities from plants grown in Nebraska, USA.</title>
        <authorList>
            <person name="Schachtman D."/>
        </authorList>
    </citation>
    <scope>NUCLEOTIDE SEQUENCE [LARGE SCALE GENOMIC DNA]</scope>
    <source>
        <strain evidence="1 2">2814</strain>
    </source>
</reference>
<gene>
    <name evidence="1" type="ORF">ABIE19_000521</name>
</gene>